<evidence type="ECO:0000313" key="4">
    <source>
        <dbReference type="EMBL" id="KAJ3652965.1"/>
    </source>
</evidence>
<dbReference type="PROSITE" id="PS50240">
    <property type="entry name" value="TRYPSIN_DOM"/>
    <property type="match status" value="1"/>
</dbReference>
<dbReference type="EMBL" id="JALNTZ010000005">
    <property type="protein sequence ID" value="KAJ3652965.1"/>
    <property type="molecule type" value="Genomic_DNA"/>
</dbReference>
<evidence type="ECO:0000256" key="1">
    <source>
        <dbReference type="ARBA" id="ARBA00023157"/>
    </source>
</evidence>
<dbReference type="PRINTS" id="PR00722">
    <property type="entry name" value="CHYMOTRYPSIN"/>
</dbReference>
<comment type="caution">
    <text evidence="4">The sequence shown here is derived from an EMBL/GenBank/DDBJ whole genome shotgun (WGS) entry which is preliminary data.</text>
</comment>
<keyword evidence="5" id="KW-1185">Reference proteome</keyword>
<dbReference type="GO" id="GO:0006508">
    <property type="term" value="P:proteolysis"/>
    <property type="evidence" value="ECO:0007669"/>
    <property type="project" value="InterPro"/>
</dbReference>
<gene>
    <name evidence="4" type="ORF">Zmor_018887</name>
</gene>
<dbReference type="Pfam" id="PF00089">
    <property type="entry name" value="Trypsin"/>
    <property type="match status" value="1"/>
</dbReference>
<dbReference type="SUPFAM" id="SSF50494">
    <property type="entry name" value="Trypsin-like serine proteases"/>
    <property type="match status" value="1"/>
</dbReference>
<dbReference type="InterPro" id="IPR001314">
    <property type="entry name" value="Peptidase_S1A"/>
</dbReference>
<dbReference type="Gene3D" id="2.40.10.10">
    <property type="entry name" value="Trypsin-like serine proteases"/>
    <property type="match status" value="1"/>
</dbReference>
<dbReference type="Proteomes" id="UP001168821">
    <property type="component" value="Unassembled WGS sequence"/>
</dbReference>
<dbReference type="AlphaFoldDB" id="A0AA38IAU1"/>
<feature type="domain" description="Peptidase S1" evidence="3">
    <location>
        <begin position="26"/>
        <end position="250"/>
    </location>
</feature>
<protein>
    <recommendedName>
        <fullName evidence="3">Peptidase S1 domain-containing protein</fullName>
    </recommendedName>
</protein>
<accession>A0AA38IAU1</accession>
<dbReference type="InterPro" id="IPR043504">
    <property type="entry name" value="Peptidase_S1_PA_chymotrypsin"/>
</dbReference>
<evidence type="ECO:0000259" key="3">
    <source>
        <dbReference type="PROSITE" id="PS50240"/>
    </source>
</evidence>
<dbReference type="FunFam" id="2.40.10.10:FF:000068">
    <property type="entry name" value="transmembrane protease serine 2"/>
    <property type="match status" value="1"/>
</dbReference>
<organism evidence="4 5">
    <name type="scientific">Zophobas morio</name>
    <dbReference type="NCBI Taxonomy" id="2755281"/>
    <lineage>
        <taxon>Eukaryota</taxon>
        <taxon>Metazoa</taxon>
        <taxon>Ecdysozoa</taxon>
        <taxon>Arthropoda</taxon>
        <taxon>Hexapoda</taxon>
        <taxon>Insecta</taxon>
        <taxon>Pterygota</taxon>
        <taxon>Neoptera</taxon>
        <taxon>Endopterygota</taxon>
        <taxon>Coleoptera</taxon>
        <taxon>Polyphaga</taxon>
        <taxon>Cucujiformia</taxon>
        <taxon>Tenebrionidae</taxon>
        <taxon>Zophobas</taxon>
    </lineage>
</organism>
<dbReference type="PANTHER" id="PTHR24252">
    <property type="entry name" value="ACROSIN-RELATED"/>
    <property type="match status" value="1"/>
</dbReference>
<proteinExistence type="predicted"/>
<dbReference type="PANTHER" id="PTHR24252:SF7">
    <property type="entry name" value="HYALIN"/>
    <property type="match status" value="1"/>
</dbReference>
<keyword evidence="2" id="KW-0732">Signal</keyword>
<dbReference type="CDD" id="cd00190">
    <property type="entry name" value="Tryp_SPc"/>
    <property type="match status" value="1"/>
</dbReference>
<sequence length="251" mass="27362">MIHKLLLFLTLATALSLPRKEFRPRIFNGEPASKGQFPWQAALWIPTNTGLKFCGGSLISDTWVLTSANCVGKAFFRIRVLLGTLESTGDDPDQVELHSRLWIIHENFNPWTYENDVAVVRLPEAVVFNDYIQPIALMTEDVDEDSTVTVSGWGAISEDDVISSDLTYSNLTISTSCAGTDSTICAIPDGNSDSQNICLGDIGDALVLNAFTDPVQVGIASSYGTTCNKGGSGIFTSTAFERQWIKRVTDI</sequence>
<keyword evidence="1" id="KW-1015">Disulfide bond</keyword>
<dbReference type="SMART" id="SM00020">
    <property type="entry name" value="Tryp_SPc"/>
    <property type="match status" value="1"/>
</dbReference>
<reference evidence="4" key="1">
    <citation type="journal article" date="2023" name="G3 (Bethesda)">
        <title>Whole genome assemblies of Zophobas morio and Tenebrio molitor.</title>
        <authorList>
            <person name="Kaur S."/>
            <person name="Stinson S.A."/>
            <person name="diCenzo G.C."/>
        </authorList>
    </citation>
    <scope>NUCLEOTIDE SEQUENCE</scope>
    <source>
        <strain evidence="4">QUZm001</strain>
    </source>
</reference>
<name>A0AA38IAU1_9CUCU</name>
<dbReference type="GO" id="GO:0004252">
    <property type="term" value="F:serine-type endopeptidase activity"/>
    <property type="evidence" value="ECO:0007669"/>
    <property type="project" value="InterPro"/>
</dbReference>
<feature type="chain" id="PRO_5041411208" description="Peptidase S1 domain-containing protein" evidence="2">
    <location>
        <begin position="17"/>
        <end position="251"/>
    </location>
</feature>
<evidence type="ECO:0000313" key="5">
    <source>
        <dbReference type="Proteomes" id="UP001168821"/>
    </source>
</evidence>
<evidence type="ECO:0000256" key="2">
    <source>
        <dbReference type="SAM" id="SignalP"/>
    </source>
</evidence>
<dbReference type="InterPro" id="IPR001254">
    <property type="entry name" value="Trypsin_dom"/>
</dbReference>
<dbReference type="InterPro" id="IPR009003">
    <property type="entry name" value="Peptidase_S1_PA"/>
</dbReference>
<feature type="signal peptide" evidence="2">
    <location>
        <begin position="1"/>
        <end position="16"/>
    </location>
</feature>